<gene>
    <name evidence="4" type="ORF">N7G274_004290</name>
</gene>
<evidence type="ECO:0000256" key="1">
    <source>
        <dbReference type="ARBA" id="ARBA00022598"/>
    </source>
</evidence>
<protein>
    <recommendedName>
        <fullName evidence="3">Condensation domain-containing protein</fullName>
    </recommendedName>
</protein>
<dbReference type="Proteomes" id="UP001590950">
    <property type="component" value="Unassembled WGS sequence"/>
</dbReference>
<evidence type="ECO:0000313" key="4">
    <source>
        <dbReference type="EMBL" id="KAL2043230.1"/>
    </source>
</evidence>
<evidence type="ECO:0000259" key="3">
    <source>
        <dbReference type="Pfam" id="PF00668"/>
    </source>
</evidence>
<keyword evidence="5" id="KW-1185">Reference proteome</keyword>
<name>A0ABR4ADN0_9LECA</name>
<dbReference type="EMBL" id="JBEFKJ010000012">
    <property type="protein sequence ID" value="KAL2043230.1"/>
    <property type="molecule type" value="Genomic_DNA"/>
</dbReference>
<feature type="domain" description="Condensation" evidence="3">
    <location>
        <begin position="74"/>
        <end position="466"/>
    </location>
</feature>
<dbReference type="Pfam" id="PF00668">
    <property type="entry name" value="Condensation"/>
    <property type="match status" value="1"/>
</dbReference>
<dbReference type="InterPro" id="IPR023213">
    <property type="entry name" value="CAT-like_dom_sf"/>
</dbReference>
<dbReference type="Gene3D" id="3.30.559.30">
    <property type="entry name" value="Nonribosomal peptide synthetase, condensation domain"/>
    <property type="match status" value="1"/>
</dbReference>
<evidence type="ECO:0000256" key="2">
    <source>
        <dbReference type="ARBA" id="ARBA00029454"/>
    </source>
</evidence>
<dbReference type="SUPFAM" id="SSF52777">
    <property type="entry name" value="CoA-dependent acyltransferases"/>
    <property type="match status" value="2"/>
</dbReference>
<dbReference type="Gene3D" id="3.30.559.10">
    <property type="entry name" value="Chloramphenicol acetyltransferase-like domain"/>
    <property type="match status" value="1"/>
</dbReference>
<dbReference type="PANTHER" id="PTHR45527:SF3">
    <property type="entry name" value="SIDEROPHORE SYNTHETASE (EUROFUNG)"/>
    <property type="match status" value="1"/>
</dbReference>
<dbReference type="InterPro" id="IPR001242">
    <property type="entry name" value="Condensation_dom"/>
</dbReference>
<sequence>MQYFYATKSMRINMDTTRENTYLKLGTAATVRKLQDDIIIACAEACNVDRQLIEHVHDATPEQEHRMNHHIKDGSYLEQMVLQFDHKASVEQQNFFIKVIDTIRVKNHILRTRLVKHESAVYQVVLKDGNRWTTKVDLEVYLRKNINTRMGYGSELCRYALLGNEHGQTFFIWTVHHSCIDSWTLRSIFDDLQQACSDLRSFSRMAVRMQFSEYVAWIQSSDLAGAFHFWHSRYAFFETVGYKFPNFGPPEFFTMSDARASRTLHVQGMRPNTSLLVIGHAAWALTVYEECGTSDVNFISMSPARKIDLPGIENVMGPVSVPVPIRVIFDNNMTIGGLREIIEHQLLTMVGVEHYAIRALRGKGFDWKSVTQGVFQWHPMGSDIFNRTIACHDKGASPATLRYRSDLSVPANHDHGFMLDIWEEDGYISIHASWNSRMLEWGKVEHVIERFTTIFTLIMKGHGETVDEIMGRCMEAEDETIAFVTSPSTLRGSSTEFEGFSD</sequence>
<accession>A0ABR4ADN0</accession>
<organism evidence="4 5">
    <name type="scientific">Stereocaulon virgatum</name>
    <dbReference type="NCBI Taxonomy" id="373712"/>
    <lineage>
        <taxon>Eukaryota</taxon>
        <taxon>Fungi</taxon>
        <taxon>Dikarya</taxon>
        <taxon>Ascomycota</taxon>
        <taxon>Pezizomycotina</taxon>
        <taxon>Lecanoromycetes</taxon>
        <taxon>OSLEUM clade</taxon>
        <taxon>Lecanoromycetidae</taxon>
        <taxon>Lecanorales</taxon>
        <taxon>Lecanorineae</taxon>
        <taxon>Stereocaulaceae</taxon>
        <taxon>Stereocaulon</taxon>
    </lineage>
</organism>
<reference evidence="4 5" key="1">
    <citation type="submission" date="2024-09" db="EMBL/GenBank/DDBJ databases">
        <title>Rethinking Asexuality: The Enigmatic Case of Functional Sexual Genes in Lepraria (Stereocaulaceae).</title>
        <authorList>
            <person name="Doellman M."/>
            <person name="Sun Y."/>
            <person name="Barcenas-Pena A."/>
            <person name="Lumbsch H.T."/>
            <person name="Grewe F."/>
        </authorList>
    </citation>
    <scope>NUCLEOTIDE SEQUENCE [LARGE SCALE GENOMIC DNA]</scope>
    <source>
        <strain evidence="4 5">Mercado 3170</strain>
    </source>
</reference>
<comment type="similarity">
    <text evidence="2">Belongs to the NRP synthetase family.</text>
</comment>
<keyword evidence="1" id="KW-0436">Ligase</keyword>
<proteinExistence type="inferred from homology"/>
<comment type="caution">
    <text evidence="4">The sequence shown here is derived from an EMBL/GenBank/DDBJ whole genome shotgun (WGS) entry which is preliminary data.</text>
</comment>
<evidence type="ECO:0000313" key="5">
    <source>
        <dbReference type="Proteomes" id="UP001590950"/>
    </source>
</evidence>
<dbReference type="PANTHER" id="PTHR45527">
    <property type="entry name" value="NONRIBOSOMAL PEPTIDE SYNTHETASE"/>
    <property type="match status" value="1"/>
</dbReference>